<dbReference type="GO" id="GO:0045165">
    <property type="term" value="P:cell fate commitment"/>
    <property type="evidence" value="ECO:0007669"/>
    <property type="project" value="TreeGrafter"/>
</dbReference>
<evidence type="ECO:0000256" key="2">
    <source>
        <dbReference type="ARBA" id="ARBA00005683"/>
    </source>
</evidence>
<evidence type="ECO:0000256" key="10">
    <source>
        <dbReference type="RuleBase" id="RU003500"/>
    </source>
</evidence>
<keyword evidence="5" id="KW-0272">Extracellular matrix</keyword>
<dbReference type="InterPro" id="IPR018161">
    <property type="entry name" value="Wnt_CS"/>
</dbReference>
<dbReference type="GO" id="GO:0030182">
    <property type="term" value="P:neuron differentiation"/>
    <property type="evidence" value="ECO:0007669"/>
    <property type="project" value="TreeGrafter"/>
</dbReference>
<protein>
    <recommendedName>
        <fullName evidence="10">Protein Wnt</fullName>
    </recommendedName>
</protein>
<keyword evidence="6 10" id="KW-0879">Wnt signaling pathway</keyword>
<dbReference type="PROSITE" id="PS00246">
    <property type="entry name" value="WNT1"/>
    <property type="match status" value="1"/>
</dbReference>
<dbReference type="PANTHER" id="PTHR12027">
    <property type="entry name" value="WNT RELATED"/>
    <property type="match status" value="1"/>
</dbReference>
<keyword evidence="9" id="KW-0449">Lipoprotein</keyword>
<name>A0A4C1V1E2_EUMVA</name>
<proteinExistence type="inferred from homology"/>
<gene>
    <name evidence="11" type="primary">Wnt5b</name>
    <name evidence="11" type="ORF">EVAR_25950_1</name>
</gene>
<evidence type="ECO:0000256" key="9">
    <source>
        <dbReference type="ARBA" id="ARBA00023288"/>
    </source>
</evidence>
<comment type="similarity">
    <text evidence="2 10">Belongs to the Wnt family.</text>
</comment>
<comment type="function">
    <text evidence="10">Ligand for members of the frizzled family of seven transmembrane receptors.</text>
</comment>
<evidence type="ECO:0000313" key="11">
    <source>
        <dbReference type="EMBL" id="GBP32591.1"/>
    </source>
</evidence>
<dbReference type="Pfam" id="PF00110">
    <property type="entry name" value="wnt"/>
    <property type="match status" value="1"/>
</dbReference>
<evidence type="ECO:0000256" key="3">
    <source>
        <dbReference type="ARBA" id="ARBA00022473"/>
    </source>
</evidence>
<sequence>MPEECAGRCGPKQKCEFPLAFPLHKGDFPAFEHFSYQGVTRSRTLYNPWNLKFFTVMNENLLEDWRKNQRFTEGFVDIRERERKVKRGSREQGRQLMNRHNNEAGRRAVIKKSRVTCKCHGVSGSCSLITCWQQLASFREIADETVVTFGLMRFASTLKRAKSAPVNYSVL</sequence>
<dbReference type="STRING" id="151549.A0A4C1V1E2"/>
<evidence type="ECO:0000313" key="12">
    <source>
        <dbReference type="Proteomes" id="UP000299102"/>
    </source>
</evidence>
<evidence type="ECO:0000256" key="6">
    <source>
        <dbReference type="ARBA" id="ARBA00022687"/>
    </source>
</evidence>
<comment type="subcellular location">
    <subcellularLocation>
        <location evidence="1 10">Secreted</location>
        <location evidence="1 10">Extracellular space</location>
        <location evidence="1 10">Extracellular matrix</location>
    </subcellularLocation>
</comment>
<dbReference type="InterPro" id="IPR005817">
    <property type="entry name" value="Wnt"/>
</dbReference>
<organism evidence="11 12">
    <name type="scientific">Eumeta variegata</name>
    <name type="common">Bagworm moth</name>
    <name type="synonym">Eumeta japonica</name>
    <dbReference type="NCBI Taxonomy" id="151549"/>
    <lineage>
        <taxon>Eukaryota</taxon>
        <taxon>Metazoa</taxon>
        <taxon>Ecdysozoa</taxon>
        <taxon>Arthropoda</taxon>
        <taxon>Hexapoda</taxon>
        <taxon>Insecta</taxon>
        <taxon>Pterygota</taxon>
        <taxon>Neoptera</taxon>
        <taxon>Endopterygota</taxon>
        <taxon>Lepidoptera</taxon>
        <taxon>Glossata</taxon>
        <taxon>Ditrysia</taxon>
        <taxon>Tineoidea</taxon>
        <taxon>Psychidae</taxon>
        <taxon>Oiketicinae</taxon>
        <taxon>Eumeta</taxon>
    </lineage>
</organism>
<evidence type="ECO:0000256" key="8">
    <source>
        <dbReference type="ARBA" id="ARBA00023180"/>
    </source>
</evidence>
<keyword evidence="7" id="KW-1015">Disulfide bond</keyword>
<dbReference type="AlphaFoldDB" id="A0A4C1V1E2"/>
<dbReference type="GO" id="GO:0005109">
    <property type="term" value="F:frizzled binding"/>
    <property type="evidence" value="ECO:0007669"/>
    <property type="project" value="TreeGrafter"/>
</dbReference>
<keyword evidence="8" id="KW-0325">Glycoprotein</keyword>
<keyword evidence="3 10" id="KW-0217">Developmental protein</keyword>
<reference evidence="11 12" key="1">
    <citation type="journal article" date="2019" name="Commun. Biol.">
        <title>The bagworm genome reveals a unique fibroin gene that provides high tensile strength.</title>
        <authorList>
            <person name="Kono N."/>
            <person name="Nakamura H."/>
            <person name="Ohtoshi R."/>
            <person name="Tomita M."/>
            <person name="Numata K."/>
            <person name="Arakawa K."/>
        </authorList>
    </citation>
    <scope>NUCLEOTIDE SEQUENCE [LARGE SCALE GENOMIC DNA]</scope>
</reference>
<dbReference type="OrthoDB" id="5945655at2759"/>
<evidence type="ECO:0000256" key="1">
    <source>
        <dbReference type="ARBA" id="ARBA00004498"/>
    </source>
</evidence>
<evidence type="ECO:0000256" key="4">
    <source>
        <dbReference type="ARBA" id="ARBA00022525"/>
    </source>
</evidence>
<dbReference type="GO" id="GO:0005615">
    <property type="term" value="C:extracellular space"/>
    <property type="evidence" value="ECO:0007669"/>
    <property type="project" value="TreeGrafter"/>
</dbReference>
<dbReference type="PANTHER" id="PTHR12027:SF77">
    <property type="entry name" value="PROTEIN WNT-5"/>
    <property type="match status" value="1"/>
</dbReference>
<dbReference type="GO" id="GO:0005125">
    <property type="term" value="F:cytokine activity"/>
    <property type="evidence" value="ECO:0007669"/>
    <property type="project" value="TreeGrafter"/>
</dbReference>
<keyword evidence="4" id="KW-0964">Secreted</keyword>
<accession>A0A4C1V1E2</accession>
<dbReference type="SMART" id="SM00097">
    <property type="entry name" value="WNT1"/>
    <property type="match status" value="1"/>
</dbReference>
<evidence type="ECO:0000256" key="5">
    <source>
        <dbReference type="ARBA" id="ARBA00022530"/>
    </source>
</evidence>
<keyword evidence="12" id="KW-1185">Reference proteome</keyword>
<evidence type="ECO:0000256" key="7">
    <source>
        <dbReference type="ARBA" id="ARBA00023157"/>
    </source>
</evidence>
<comment type="caution">
    <text evidence="11">The sequence shown here is derived from an EMBL/GenBank/DDBJ whole genome shotgun (WGS) entry which is preliminary data.</text>
</comment>
<dbReference type="GO" id="GO:0060070">
    <property type="term" value="P:canonical Wnt signaling pathway"/>
    <property type="evidence" value="ECO:0007669"/>
    <property type="project" value="TreeGrafter"/>
</dbReference>
<dbReference type="EMBL" id="BGZK01000262">
    <property type="protein sequence ID" value="GBP32591.1"/>
    <property type="molecule type" value="Genomic_DNA"/>
</dbReference>
<dbReference type="Proteomes" id="UP000299102">
    <property type="component" value="Unassembled WGS sequence"/>
</dbReference>